<dbReference type="EMBL" id="OX459126">
    <property type="protein sequence ID" value="CAI9117616.1"/>
    <property type="molecule type" value="Genomic_DNA"/>
</dbReference>
<gene>
    <name evidence="2" type="ORF">OLC1_LOCUS23654</name>
</gene>
<dbReference type="Pfam" id="PF03140">
    <property type="entry name" value="DUF247"/>
    <property type="match status" value="1"/>
</dbReference>
<evidence type="ECO:0000313" key="3">
    <source>
        <dbReference type="Proteomes" id="UP001161247"/>
    </source>
</evidence>
<sequence>MAVAEADDVLITINEKLDSIVGSHSECCIFRVRDALRNVNDKSYEPEIISIGPYHRNKPHLQMMEEHKWRFLKSRRDDELRHCVAAMRSLEEKARRCYSEPIDISSKDFVTMLLLDGCFVLELIRKFKIYKDPAQLALNGPRQENTENDPVFRMEWILATLQRDLMLFENQLPFFVLCKLHEMIEPPGQLDQLMGTALEFFNDLLPVRGEKRQLSAPRADNIKHLLDLIHRCWSSLNPVHNRDSTWNHDTVDFIGSSTELAVAGIRFEKMETVTFDVVFNDGLLQIPVFVVEDRTESYLRNLIAHEQHCGNASLNIVTDYMAFFGCLIKSVEDVQTLSRHGILRSFVGDSEAVCRMFRTMDSCIVGPGKNLHYAPLFKKVNSHCDRCLNKWMASFQRKYIHSSWGIISILAASTLLLLALLQVIYQIKCAG</sequence>
<accession>A0AAV1EDG2</accession>
<dbReference type="AlphaFoldDB" id="A0AAV1EDG2"/>
<keyword evidence="3" id="KW-1185">Reference proteome</keyword>
<reference evidence="2" key="1">
    <citation type="submission" date="2023-03" db="EMBL/GenBank/DDBJ databases">
        <authorList>
            <person name="Julca I."/>
        </authorList>
    </citation>
    <scope>NUCLEOTIDE SEQUENCE</scope>
</reference>
<proteinExistence type="predicted"/>
<dbReference type="Proteomes" id="UP001161247">
    <property type="component" value="Chromosome 9"/>
</dbReference>
<keyword evidence="1" id="KW-0472">Membrane</keyword>
<organism evidence="2 3">
    <name type="scientific">Oldenlandia corymbosa var. corymbosa</name>
    <dbReference type="NCBI Taxonomy" id="529605"/>
    <lineage>
        <taxon>Eukaryota</taxon>
        <taxon>Viridiplantae</taxon>
        <taxon>Streptophyta</taxon>
        <taxon>Embryophyta</taxon>
        <taxon>Tracheophyta</taxon>
        <taxon>Spermatophyta</taxon>
        <taxon>Magnoliopsida</taxon>
        <taxon>eudicotyledons</taxon>
        <taxon>Gunneridae</taxon>
        <taxon>Pentapetalae</taxon>
        <taxon>asterids</taxon>
        <taxon>lamiids</taxon>
        <taxon>Gentianales</taxon>
        <taxon>Rubiaceae</taxon>
        <taxon>Rubioideae</taxon>
        <taxon>Spermacoceae</taxon>
        <taxon>Hedyotis-Oldenlandia complex</taxon>
        <taxon>Oldenlandia</taxon>
    </lineage>
</organism>
<keyword evidence="1" id="KW-1133">Transmembrane helix</keyword>
<name>A0AAV1EDG2_OLDCO</name>
<protein>
    <submittedName>
        <fullName evidence="2">OLC1v1019028C1</fullName>
    </submittedName>
</protein>
<dbReference type="PANTHER" id="PTHR31170">
    <property type="entry name" value="BNAC04G53230D PROTEIN"/>
    <property type="match status" value="1"/>
</dbReference>
<keyword evidence="1" id="KW-0812">Transmembrane</keyword>
<feature type="transmembrane region" description="Helical" evidence="1">
    <location>
        <begin position="404"/>
        <end position="425"/>
    </location>
</feature>
<dbReference type="PANTHER" id="PTHR31170:SF17">
    <property type="match status" value="1"/>
</dbReference>
<dbReference type="InterPro" id="IPR004158">
    <property type="entry name" value="DUF247_pln"/>
</dbReference>
<evidence type="ECO:0000313" key="2">
    <source>
        <dbReference type="EMBL" id="CAI9117616.1"/>
    </source>
</evidence>
<evidence type="ECO:0000256" key="1">
    <source>
        <dbReference type="SAM" id="Phobius"/>
    </source>
</evidence>